<accession>A0ABP0ICN0</accession>
<feature type="compositionally biased region" description="Low complexity" evidence="2">
    <location>
        <begin position="641"/>
        <end position="650"/>
    </location>
</feature>
<feature type="transmembrane region" description="Helical" evidence="3">
    <location>
        <begin position="827"/>
        <end position="846"/>
    </location>
</feature>
<dbReference type="InterPro" id="IPR010610">
    <property type="entry name" value="EryCIII-like_C"/>
</dbReference>
<dbReference type="SUPFAM" id="SSF53756">
    <property type="entry name" value="UDP-Glycosyltransferase/glycogen phosphorylase"/>
    <property type="match status" value="1"/>
</dbReference>
<keyword evidence="1" id="KW-0808">Transferase</keyword>
<evidence type="ECO:0000313" key="6">
    <source>
        <dbReference type="Proteomes" id="UP001642484"/>
    </source>
</evidence>
<gene>
    <name evidence="5" type="ORF">CCMP2556_LOCUS6028</name>
</gene>
<reference evidence="5 6" key="1">
    <citation type="submission" date="2024-02" db="EMBL/GenBank/DDBJ databases">
        <authorList>
            <person name="Chen Y."/>
            <person name="Shah S."/>
            <person name="Dougan E. K."/>
            <person name="Thang M."/>
            <person name="Chan C."/>
        </authorList>
    </citation>
    <scope>NUCLEOTIDE SEQUENCE [LARGE SCALE GENOMIC DNA]</scope>
</reference>
<keyword evidence="3" id="KW-0472">Membrane</keyword>
<keyword evidence="6" id="KW-1185">Reference proteome</keyword>
<dbReference type="EMBL" id="CAXAMN010002581">
    <property type="protein sequence ID" value="CAK9000332.1"/>
    <property type="molecule type" value="Genomic_DNA"/>
</dbReference>
<evidence type="ECO:0000256" key="1">
    <source>
        <dbReference type="ARBA" id="ARBA00022679"/>
    </source>
</evidence>
<evidence type="ECO:0000259" key="4">
    <source>
        <dbReference type="Pfam" id="PF06722"/>
    </source>
</evidence>
<dbReference type="Proteomes" id="UP001642484">
    <property type="component" value="Unassembled WGS sequence"/>
</dbReference>
<dbReference type="PANTHER" id="PTHR48050">
    <property type="entry name" value="STEROL 3-BETA-GLUCOSYLTRANSFERASE"/>
    <property type="match status" value="1"/>
</dbReference>
<dbReference type="CDD" id="cd03784">
    <property type="entry name" value="GT1_Gtf-like"/>
    <property type="match status" value="1"/>
</dbReference>
<proteinExistence type="predicted"/>
<feature type="compositionally biased region" description="Basic and acidic residues" evidence="2">
    <location>
        <begin position="572"/>
        <end position="585"/>
    </location>
</feature>
<comment type="caution">
    <text evidence="5">The sequence shown here is derived from an EMBL/GenBank/DDBJ whole genome shotgun (WGS) entry which is preliminary data.</text>
</comment>
<evidence type="ECO:0000256" key="2">
    <source>
        <dbReference type="SAM" id="MobiDB-lite"/>
    </source>
</evidence>
<evidence type="ECO:0000313" key="5">
    <source>
        <dbReference type="EMBL" id="CAK9000332.1"/>
    </source>
</evidence>
<feature type="compositionally biased region" description="Low complexity" evidence="2">
    <location>
        <begin position="586"/>
        <end position="595"/>
    </location>
</feature>
<feature type="compositionally biased region" description="Acidic residues" evidence="2">
    <location>
        <begin position="651"/>
        <end position="661"/>
    </location>
</feature>
<feature type="domain" description="Erythromycin biosynthesis protein CIII-like C-terminal" evidence="4">
    <location>
        <begin position="304"/>
        <end position="424"/>
    </location>
</feature>
<sequence>MEQHVVFINFPATGHMNPTLPLARELTARNIPVTYFVNERVREVVEATGATWRALQDPKHLTEEQLAKYVPPDAAKEDYEFPMSVLVFSASCAPQLIQELRALKPPPSVILYDPFLPIGLVAAQELGIPCVGTVTVAGPGVIEVPPPVRQKWESNGVSQRAWQELKDLYNLDVFEHGSFLEFYSPHQNIVSTCDSLYTGPKTPLQLERFGNFPFERVGPLLNSKILRLSNAELGGTVPTLPPEVDAAIAAGKKILYLSAGTVATGHFWSTKFGPQAFSNGLDDCTGKEFVQLLFRTVFEAFGGDDEMLIVVSTAHKDALECLELPSNLVAQQSLPQLELLQKCNVFVTHGGANSVHEALSFGVPMVVIPIFGDQPVNADTVAKTGCGISFRHPLETLNPTALKEAVDQLMMPSVRESLDALRVELSASGGVVKAAEVVLAANRKMAGMAWGGASNELQRRSVIRMVIPTVIQSIRGTLDTQTRCALTFLQNKKGSPSKEVGTLRSDDLRVLAFLRVVRLPALAPLGDSLDDSIYTGKALAVDSSWRLFSRLWYWGQEGGDFYGDSSYDSSFDSRRSRYSDEEPSRDFYGSDGSGYSDEEGDSFGEDSYGDSIDSRRSRYSDEEPSRDFYGSSGDSEERSSEFFGGSSNSEDASDSWGDDFGDSFQDRDRMAKDDEASKVSDEAKSSGEAECDESRKCMWGESVLCPDKKSRCAGSGCCPDGSMCPSAPPGATGCSMGKAFDCTCAPKPKIIGHASCLIGASVPCPDDPSTKCSMAGCCPDGSTCPSAPLGTMCPFPKKKDCTGQTIAKYDASIEEFQPNVFRSFNPYASAAIASAMVIAAFTLLVVKGRSASRHYIIVPEGEA</sequence>
<keyword evidence="3" id="KW-0812">Transmembrane</keyword>
<feature type="region of interest" description="Disordered" evidence="2">
    <location>
        <begin position="572"/>
        <end position="666"/>
    </location>
</feature>
<dbReference type="Pfam" id="PF06722">
    <property type="entry name" value="EryCIII-like_C"/>
    <property type="match status" value="1"/>
</dbReference>
<dbReference type="InterPro" id="IPR050426">
    <property type="entry name" value="Glycosyltransferase_28"/>
</dbReference>
<protein>
    <recommendedName>
        <fullName evidence="4">Erythromycin biosynthesis protein CIII-like C-terminal domain-containing protein</fullName>
    </recommendedName>
</protein>
<feature type="compositionally biased region" description="Basic and acidic residues" evidence="2">
    <location>
        <begin position="612"/>
        <end position="626"/>
    </location>
</feature>
<name>A0ABP0ICN0_9DINO</name>
<feature type="compositionally biased region" description="Acidic residues" evidence="2">
    <location>
        <begin position="596"/>
        <end position="608"/>
    </location>
</feature>
<dbReference type="PANTHER" id="PTHR48050:SF13">
    <property type="entry name" value="STEROL 3-BETA-GLUCOSYLTRANSFERASE UGT80A2"/>
    <property type="match status" value="1"/>
</dbReference>
<dbReference type="InterPro" id="IPR002213">
    <property type="entry name" value="UDP_glucos_trans"/>
</dbReference>
<keyword evidence="3" id="KW-1133">Transmembrane helix</keyword>
<organism evidence="5 6">
    <name type="scientific">Durusdinium trenchii</name>
    <dbReference type="NCBI Taxonomy" id="1381693"/>
    <lineage>
        <taxon>Eukaryota</taxon>
        <taxon>Sar</taxon>
        <taxon>Alveolata</taxon>
        <taxon>Dinophyceae</taxon>
        <taxon>Suessiales</taxon>
        <taxon>Symbiodiniaceae</taxon>
        <taxon>Durusdinium</taxon>
    </lineage>
</organism>
<dbReference type="Gene3D" id="3.40.50.2000">
    <property type="entry name" value="Glycogen Phosphorylase B"/>
    <property type="match status" value="3"/>
</dbReference>
<evidence type="ECO:0000256" key="3">
    <source>
        <dbReference type="SAM" id="Phobius"/>
    </source>
</evidence>